<reference evidence="2 3" key="1">
    <citation type="submission" date="2015-12" db="EMBL/GenBank/DDBJ databases">
        <title>Draft genome sequence of Moniliophthora roreri, the causal agent of frosty pod rot of cacao.</title>
        <authorList>
            <person name="Aime M.C."/>
            <person name="Diaz-Valderrama J.R."/>
            <person name="Kijpornyongpan T."/>
            <person name="Phillips-Mora W."/>
        </authorList>
    </citation>
    <scope>NUCLEOTIDE SEQUENCE [LARGE SCALE GENOMIC DNA]</scope>
    <source>
        <strain evidence="2 3">MCA 2952</strain>
    </source>
</reference>
<proteinExistence type="predicted"/>
<comment type="caution">
    <text evidence="2">The sequence shown here is derived from an EMBL/GenBank/DDBJ whole genome shotgun (WGS) entry which is preliminary data.</text>
</comment>
<dbReference type="AlphaFoldDB" id="A0A0W0G5S5"/>
<feature type="region of interest" description="Disordered" evidence="1">
    <location>
        <begin position="103"/>
        <end position="124"/>
    </location>
</feature>
<name>A0A0W0G5S5_MONRR</name>
<protein>
    <submittedName>
        <fullName evidence="2">Uncharacterized protein</fullName>
    </submittedName>
</protein>
<organism evidence="2 3">
    <name type="scientific">Moniliophthora roreri</name>
    <name type="common">Frosty pod rot fungus</name>
    <name type="synonym">Monilia roreri</name>
    <dbReference type="NCBI Taxonomy" id="221103"/>
    <lineage>
        <taxon>Eukaryota</taxon>
        <taxon>Fungi</taxon>
        <taxon>Dikarya</taxon>
        <taxon>Basidiomycota</taxon>
        <taxon>Agaricomycotina</taxon>
        <taxon>Agaricomycetes</taxon>
        <taxon>Agaricomycetidae</taxon>
        <taxon>Agaricales</taxon>
        <taxon>Marasmiineae</taxon>
        <taxon>Marasmiaceae</taxon>
        <taxon>Moniliophthora</taxon>
    </lineage>
</organism>
<dbReference type="Proteomes" id="UP000054988">
    <property type="component" value="Unassembled WGS sequence"/>
</dbReference>
<dbReference type="EMBL" id="LATX01001054">
    <property type="protein sequence ID" value="KTB43885.1"/>
    <property type="molecule type" value="Genomic_DNA"/>
</dbReference>
<feature type="region of interest" description="Disordered" evidence="1">
    <location>
        <begin position="172"/>
        <end position="199"/>
    </location>
</feature>
<dbReference type="eggNOG" id="ENOG502T23A">
    <property type="taxonomic scope" value="Eukaryota"/>
</dbReference>
<evidence type="ECO:0000313" key="2">
    <source>
        <dbReference type="EMBL" id="KTB43885.1"/>
    </source>
</evidence>
<feature type="region of interest" description="Disordered" evidence="1">
    <location>
        <begin position="1"/>
        <end position="71"/>
    </location>
</feature>
<feature type="compositionally biased region" description="Polar residues" evidence="1">
    <location>
        <begin position="1"/>
        <end position="13"/>
    </location>
</feature>
<evidence type="ECO:0000256" key="1">
    <source>
        <dbReference type="SAM" id="MobiDB-lite"/>
    </source>
</evidence>
<feature type="compositionally biased region" description="Basic and acidic residues" evidence="1">
    <location>
        <begin position="172"/>
        <end position="192"/>
    </location>
</feature>
<accession>A0A0W0G5S5</accession>
<evidence type="ECO:0000313" key="3">
    <source>
        <dbReference type="Proteomes" id="UP000054988"/>
    </source>
</evidence>
<gene>
    <name evidence="2" type="ORF">WG66_3546</name>
</gene>
<feature type="compositionally biased region" description="Gly residues" evidence="1">
    <location>
        <begin position="30"/>
        <end position="40"/>
    </location>
</feature>
<sequence length="199" mass="20734">MGPFKSSKNNSNAAYRDEPISTHNDYTAGTGTGMHRGTGAGNANDPYTHTLPEHTAGATGFGGHQTQPGMNTVENHHNNYPIGGGSSVNSDPYAAAGVGHQTTNIPPSAGMHAGSTGTGEHRGGSMTGKFEKTLGTVLGSDSLKNKGLQKEQEAHALKVQGAELAEAERLEREAAMRRERAVAHGAHPENKHPGAGMYQ</sequence>